<evidence type="ECO:0000256" key="6">
    <source>
        <dbReference type="ARBA" id="ARBA00023004"/>
    </source>
</evidence>
<dbReference type="InterPro" id="IPR013985">
    <property type="entry name" value="Ald_Fedxn_OxRdtase_dom3"/>
</dbReference>
<name>A0A147JVQ5_HADYE</name>
<comment type="cofactor">
    <cofactor evidence="8">
        <name>tungstopterin</name>
        <dbReference type="ChEBI" id="CHEBI:30402"/>
    </cofactor>
</comment>
<dbReference type="GO" id="GO:0046872">
    <property type="term" value="F:metal ion binding"/>
    <property type="evidence" value="ECO:0007669"/>
    <property type="project" value="UniProtKB-KW"/>
</dbReference>
<evidence type="ECO:0000256" key="1">
    <source>
        <dbReference type="ARBA" id="ARBA00001966"/>
    </source>
</evidence>
<evidence type="ECO:0000313" key="10">
    <source>
        <dbReference type="EMBL" id="KUO40504.1"/>
    </source>
</evidence>
<dbReference type="Proteomes" id="UP000074294">
    <property type="component" value="Unassembled WGS sequence"/>
</dbReference>
<comment type="cofactor">
    <cofactor evidence="1">
        <name>[4Fe-4S] cluster</name>
        <dbReference type="ChEBI" id="CHEBI:49883"/>
    </cofactor>
</comment>
<comment type="caution">
    <text evidence="10">The sequence shown here is derived from an EMBL/GenBank/DDBJ whole genome shotgun (WGS) entry which is preliminary data.</text>
</comment>
<dbReference type="InterPro" id="IPR036021">
    <property type="entry name" value="Tungsten_al_ferr_oxy-like_C"/>
</dbReference>
<dbReference type="STRING" id="1776334.APZ16_05305"/>
<comment type="similarity">
    <text evidence="2">Belongs to the AOR/FOR family.</text>
</comment>
<evidence type="ECO:0000256" key="5">
    <source>
        <dbReference type="ARBA" id="ARBA00023002"/>
    </source>
</evidence>
<evidence type="ECO:0000313" key="11">
    <source>
        <dbReference type="Proteomes" id="UP000074294"/>
    </source>
</evidence>
<proteinExistence type="inferred from homology"/>
<evidence type="ECO:0000256" key="7">
    <source>
        <dbReference type="ARBA" id="ARBA00023014"/>
    </source>
</evidence>
<feature type="domain" description="Aldehyde ferredoxin oxidoreductase N-terminal" evidence="9">
    <location>
        <begin position="8"/>
        <end position="206"/>
    </location>
</feature>
<dbReference type="EMBL" id="LQMQ01000040">
    <property type="protein sequence ID" value="KUO40504.1"/>
    <property type="molecule type" value="Genomic_DNA"/>
</dbReference>
<dbReference type="GO" id="GO:0009055">
    <property type="term" value="F:electron transfer activity"/>
    <property type="evidence" value="ECO:0007669"/>
    <property type="project" value="InterPro"/>
</dbReference>
<dbReference type="InterPro" id="IPR036503">
    <property type="entry name" value="Ald_Fedxn_OxRdtase_N_sf"/>
</dbReference>
<keyword evidence="4" id="KW-0479">Metal-binding</keyword>
<keyword evidence="3" id="KW-0004">4Fe-4S</keyword>
<evidence type="ECO:0000256" key="2">
    <source>
        <dbReference type="ARBA" id="ARBA00011032"/>
    </source>
</evidence>
<keyword evidence="7" id="KW-0411">Iron-sulfur</keyword>
<gene>
    <name evidence="10" type="ORF">APZ16_05305</name>
</gene>
<dbReference type="Gene3D" id="1.10.599.10">
    <property type="entry name" value="Aldehyde Ferredoxin Oxidoreductase Protein, subunit A, domain 3"/>
    <property type="match status" value="1"/>
</dbReference>
<dbReference type="Pfam" id="PF01314">
    <property type="entry name" value="AFOR_C"/>
    <property type="match status" value="1"/>
</dbReference>
<reference evidence="10 11" key="1">
    <citation type="journal article" date="2016" name="Nat. Microbiol.">
        <title>Genomic inference of the metabolism of cosmopolitan subsurface Archaea, Hadesarchaea.</title>
        <authorList>
            <person name="Baker B.J."/>
            <person name="Saw J.H."/>
            <person name="Lind A.E."/>
            <person name="Lazar C.S."/>
            <person name="Hinrichs K.-U."/>
            <person name="Teske A.P."/>
            <person name="Ettema T.J."/>
        </authorList>
    </citation>
    <scope>NUCLEOTIDE SEQUENCE [LARGE SCALE GENOMIC DNA]</scope>
</reference>
<keyword evidence="6" id="KW-0408">Iron</keyword>
<dbReference type="InterPro" id="IPR013983">
    <property type="entry name" value="Ald_Fedxn_OxRdtase_N"/>
</dbReference>
<dbReference type="GO" id="GO:0016625">
    <property type="term" value="F:oxidoreductase activity, acting on the aldehyde or oxo group of donors, iron-sulfur protein as acceptor"/>
    <property type="evidence" value="ECO:0007669"/>
    <property type="project" value="InterPro"/>
</dbReference>
<dbReference type="SUPFAM" id="SSF48310">
    <property type="entry name" value="Aldehyde ferredoxin oxidoreductase, C-terminal domains"/>
    <property type="match status" value="1"/>
</dbReference>
<dbReference type="SUPFAM" id="SSF56228">
    <property type="entry name" value="Aldehyde ferredoxin oxidoreductase, N-terminal domain"/>
    <property type="match status" value="1"/>
</dbReference>
<evidence type="ECO:0000256" key="4">
    <source>
        <dbReference type="ARBA" id="ARBA00022723"/>
    </source>
</evidence>
<sequence>MKSFREKKILRVDLSHKRIKEQNVPQDWFEKYVGGMGFGVKILWDEVNPGIDAFSPENKLIFSIGPLTGTLAPMFAQTCLVTKSPLTKGVLNTYAGGFLGAEISRTNYCAMVIEGVAERPSCVVVNEDGAEITNADSLWGMNTIRTQEAIKRDMGKEVQVACIGPAGENLVRFSSIIAARRAFGRGGSGAVMGSKKLKAVVVRGGERQDQENEKLAEAIKEARDVLKKSLAEPWNLITMFAKHGTNAALPMLNERGMLSTRNHREGVFEGASKISADYFEKNLFVKNVACFACPVACGRFSVVKHGPYAGTETEGPEYETIYALGSNCGVDSAEAIAKADQLCDEYGMDTLSTGVTVSFAMECFELGIINENDTGGLVLKFGNHEAMVKLIEMIARREKIGNLLAEGTRIAAEKLNRDASVFAMQVKGMEFAAWMPEAMKGIACTFATSNRGACHKRAIIGDEFSGKVDPLAYEGKGKLTKEIQDKVNAIFTLVGCRFSEFTYPFNIYIKLLNAATGMNFTESEFLRVGERIWNMERIFSGFSRKDDRLPERCYTHAIPSGPLAGQRVDREKFEKMLDEYYEARGWNKEGRPTEAKLRELSIAT</sequence>
<dbReference type="InterPro" id="IPR001203">
    <property type="entry name" value="OxRdtase_Ald_Fedxn_C"/>
</dbReference>
<dbReference type="PANTHER" id="PTHR30038">
    <property type="entry name" value="ALDEHYDE FERREDOXIN OXIDOREDUCTASE"/>
    <property type="match status" value="1"/>
</dbReference>
<dbReference type="PANTHER" id="PTHR30038:SF0">
    <property type="entry name" value="TUNGSTEN-CONTAINING ALDEHYDE FERREDOXIN OXIDOREDUCTASE"/>
    <property type="match status" value="1"/>
</dbReference>
<evidence type="ECO:0000256" key="3">
    <source>
        <dbReference type="ARBA" id="ARBA00022485"/>
    </source>
</evidence>
<keyword evidence="5" id="KW-0560">Oxidoreductase</keyword>
<dbReference type="Gene3D" id="1.10.569.10">
    <property type="entry name" value="Aldehyde Ferredoxin Oxidoreductase Protein, subunit A, domain 2"/>
    <property type="match status" value="1"/>
</dbReference>
<dbReference type="InterPro" id="IPR051919">
    <property type="entry name" value="W-dependent_AOR"/>
</dbReference>
<dbReference type="InterPro" id="IPR013984">
    <property type="entry name" value="Ald_Fedxn_OxRdtase_dom2"/>
</dbReference>
<evidence type="ECO:0000256" key="8">
    <source>
        <dbReference type="ARBA" id="ARBA00049934"/>
    </source>
</evidence>
<protein>
    <recommendedName>
        <fullName evidence="9">Aldehyde ferredoxin oxidoreductase N-terminal domain-containing protein</fullName>
    </recommendedName>
</protein>
<dbReference type="SMART" id="SM00790">
    <property type="entry name" value="AFOR_N"/>
    <property type="match status" value="1"/>
</dbReference>
<organism evidence="10 11">
    <name type="scientific">Hadarchaeum yellowstonense</name>
    <dbReference type="NCBI Taxonomy" id="1776334"/>
    <lineage>
        <taxon>Archaea</taxon>
        <taxon>Methanobacteriati</taxon>
        <taxon>Candidatus Hadarchaeota</taxon>
        <taxon>Candidatus Hadarchaeia</taxon>
        <taxon>Candidatus Hadarchaeales</taxon>
        <taxon>Candidatus Hadarchaeaceae</taxon>
        <taxon>Candidatus Hadarchaeum</taxon>
    </lineage>
</organism>
<dbReference type="AlphaFoldDB" id="A0A147JVQ5"/>
<accession>A0A147JVQ5</accession>
<dbReference type="Pfam" id="PF02730">
    <property type="entry name" value="AFOR_N"/>
    <property type="match status" value="1"/>
</dbReference>
<dbReference type="GO" id="GO:0051539">
    <property type="term" value="F:4 iron, 4 sulfur cluster binding"/>
    <property type="evidence" value="ECO:0007669"/>
    <property type="project" value="UniProtKB-KW"/>
</dbReference>
<dbReference type="Gene3D" id="3.60.9.10">
    <property type="entry name" value="Aldehyde ferredoxin oxidoreductase, N-terminal domain"/>
    <property type="match status" value="1"/>
</dbReference>
<evidence type="ECO:0000259" key="9">
    <source>
        <dbReference type="SMART" id="SM00790"/>
    </source>
</evidence>